<proteinExistence type="predicted"/>
<evidence type="ECO:0000313" key="3">
    <source>
        <dbReference type="Proteomes" id="UP001233999"/>
    </source>
</evidence>
<feature type="region of interest" description="Disordered" evidence="1">
    <location>
        <begin position="50"/>
        <end position="75"/>
    </location>
</feature>
<evidence type="ECO:0008006" key="4">
    <source>
        <dbReference type="Google" id="ProtNLM"/>
    </source>
</evidence>
<feature type="non-terminal residue" evidence="2">
    <location>
        <position position="94"/>
    </location>
</feature>
<reference evidence="2" key="2">
    <citation type="submission" date="2023-05" db="EMBL/GenBank/DDBJ databases">
        <authorList>
            <person name="Fouks B."/>
        </authorList>
    </citation>
    <scope>NUCLEOTIDE SEQUENCE</scope>
    <source>
        <strain evidence="2">Stay&amp;Tobe</strain>
        <tissue evidence="2">Testes</tissue>
    </source>
</reference>
<name>A0AAD8EL19_DIPPU</name>
<organism evidence="2 3">
    <name type="scientific">Diploptera punctata</name>
    <name type="common">Pacific beetle cockroach</name>
    <dbReference type="NCBI Taxonomy" id="6984"/>
    <lineage>
        <taxon>Eukaryota</taxon>
        <taxon>Metazoa</taxon>
        <taxon>Ecdysozoa</taxon>
        <taxon>Arthropoda</taxon>
        <taxon>Hexapoda</taxon>
        <taxon>Insecta</taxon>
        <taxon>Pterygota</taxon>
        <taxon>Neoptera</taxon>
        <taxon>Polyneoptera</taxon>
        <taxon>Dictyoptera</taxon>
        <taxon>Blattodea</taxon>
        <taxon>Blaberoidea</taxon>
        <taxon>Blaberidae</taxon>
        <taxon>Diplopterinae</taxon>
        <taxon>Diploptera</taxon>
    </lineage>
</organism>
<dbReference type="Proteomes" id="UP001233999">
    <property type="component" value="Unassembled WGS sequence"/>
</dbReference>
<dbReference type="EMBL" id="JASPKZ010002882">
    <property type="protein sequence ID" value="KAJ9594595.1"/>
    <property type="molecule type" value="Genomic_DNA"/>
</dbReference>
<dbReference type="AlphaFoldDB" id="A0AAD8EL19"/>
<comment type="caution">
    <text evidence="2">The sequence shown here is derived from an EMBL/GenBank/DDBJ whole genome shotgun (WGS) entry which is preliminary data.</text>
</comment>
<protein>
    <recommendedName>
        <fullName evidence="4">DDE-1 domain-containing protein</fullName>
    </recommendedName>
</protein>
<accession>A0AAD8EL19</accession>
<evidence type="ECO:0000256" key="1">
    <source>
        <dbReference type="SAM" id="MobiDB-lite"/>
    </source>
</evidence>
<evidence type="ECO:0000313" key="2">
    <source>
        <dbReference type="EMBL" id="KAJ9594595.1"/>
    </source>
</evidence>
<gene>
    <name evidence="2" type="ORF">L9F63_027422</name>
</gene>
<sequence>MTSSRRLKKPSLTQICEWIVAAWDLIPQDMVTKSFKVTCISNAMDGTEDDTLWTASSGSEDSSKCDDESDMDASSDEQYVPTTYILDTFVGVCV</sequence>
<keyword evidence="3" id="KW-1185">Reference proteome</keyword>
<reference evidence="2" key="1">
    <citation type="journal article" date="2023" name="IScience">
        <title>Live-bearing cockroach genome reveals convergent evolutionary mechanisms linked to viviparity in insects and beyond.</title>
        <authorList>
            <person name="Fouks B."/>
            <person name="Harrison M.C."/>
            <person name="Mikhailova A.A."/>
            <person name="Marchal E."/>
            <person name="English S."/>
            <person name="Carruthers M."/>
            <person name="Jennings E.C."/>
            <person name="Chiamaka E.L."/>
            <person name="Frigard R.A."/>
            <person name="Pippel M."/>
            <person name="Attardo G.M."/>
            <person name="Benoit J.B."/>
            <person name="Bornberg-Bauer E."/>
            <person name="Tobe S.S."/>
        </authorList>
    </citation>
    <scope>NUCLEOTIDE SEQUENCE</scope>
    <source>
        <strain evidence="2">Stay&amp;Tobe</strain>
    </source>
</reference>